<feature type="region of interest" description="Disordered" evidence="1">
    <location>
        <begin position="236"/>
        <end position="259"/>
    </location>
</feature>
<evidence type="ECO:0000313" key="2">
    <source>
        <dbReference type="EMBL" id="NVN11048.1"/>
    </source>
</evidence>
<gene>
    <name evidence="2" type="ORF">HUK84_07840</name>
</gene>
<dbReference type="AlphaFoldDB" id="A0A7Y7M750"/>
<protein>
    <submittedName>
        <fullName evidence="2">DUF3313 domain-containing protein</fullName>
    </submittedName>
</protein>
<organism evidence="2 3">
    <name type="scientific">Nguyenibacter vanlangensis</name>
    <dbReference type="NCBI Taxonomy" id="1216886"/>
    <lineage>
        <taxon>Bacteria</taxon>
        <taxon>Pseudomonadati</taxon>
        <taxon>Pseudomonadota</taxon>
        <taxon>Alphaproteobacteria</taxon>
        <taxon>Acetobacterales</taxon>
        <taxon>Acetobacteraceae</taxon>
        <taxon>Nguyenibacter</taxon>
    </lineage>
</organism>
<dbReference type="EMBL" id="JABXXP010000109">
    <property type="protein sequence ID" value="NVN11048.1"/>
    <property type="molecule type" value="Genomic_DNA"/>
</dbReference>
<name>A0A7Y7M750_9PROT</name>
<dbReference type="InterPro" id="IPR021747">
    <property type="entry name" value="DUF3313"/>
</dbReference>
<proteinExistence type="predicted"/>
<dbReference type="Proteomes" id="UP000534870">
    <property type="component" value="Unassembled WGS sequence"/>
</dbReference>
<accession>A0A7Y7M750</accession>
<dbReference type="PROSITE" id="PS51257">
    <property type="entry name" value="PROKAR_LIPOPROTEIN"/>
    <property type="match status" value="1"/>
</dbReference>
<comment type="caution">
    <text evidence="2">The sequence shown here is derived from an EMBL/GenBank/DDBJ whole genome shotgun (WGS) entry which is preliminary data.</text>
</comment>
<sequence>MFIMKNKYRGYRDLCRYTLIVLGAFGGSAMLVGCTDDPRKYQNLQSSHQLSLQKSSEFKWQYLDPDADFSKYKSAMIDPVEIYRGSDAQFGSTSKNDRVYMANYIDKTFPKEIGKKYTLVHSADSRTLRFHVTLTGVKKSIPVLSTISHISSVGLVTNAGMQAAGGNGTAYGAVYYAVEVYDAQTSRLLYAQVTVQTPDALDPTVSFGYLDAAREGVRIGAHHLVQKLEKLSKQEHTTVVEKTGDIGEAKGARRGQGGA</sequence>
<evidence type="ECO:0000256" key="1">
    <source>
        <dbReference type="SAM" id="MobiDB-lite"/>
    </source>
</evidence>
<dbReference type="Pfam" id="PF11769">
    <property type="entry name" value="DUF3313"/>
    <property type="match status" value="1"/>
</dbReference>
<feature type="compositionally biased region" description="Basic and acidic residues" evidence="1">
    <location>
        <begin position="236"/>
        <end position="251"/>
    </location>
</feature>
<evidence type="ECO:0000313" key="3">
    <source>
        <dbReference type="Proteomes" id="UP000534870"/>
    </source>
</evidence>
<reference evidence="2 3" key="1">
    <citation type="submission" date="2020-06" db="EMBL/GenBank/DDBJ databases">
        <title>Description of novel acetic acid bacteria.</title>
        <authorList>
            <person name="Sombolestani A."/>
        </authorList>
    </citation>
    <scope>NUCLEOTIDE SEQUENCE [LARGE SCALE GENOMIC DNA]</scope>
    <source>
        <strain evidence="2 3">LMG 31431</strain>
    </source>
</reference>